<evidence type="ECO:0008006" key="2">
    <source>
        <dbReference type="Google" id="ProtNLM"/>
    </source>
</evidence>
<organism evidence="1">
    <name type="scientific">Acidobacterium capsulatum</name>
    <dbReference type="NCBI Taxonomy" id="33075"/>
    <lineage>
        <taxon>Bacteria</taxon>
        <taxon>Pseudomonadati</taxon>
        <taxon>Acidobacteriota</taxon>
        <taxon>Terriglobia</taxon>
        <taxon>Terriglobales</taxon>
        <taxon>Acidobacteriaceae</taxon>
        <taxon>Acidobacterium</taxon>
    </lineage>
</organism>
<comment type="caution">
    <text evidence="1">The sequence shown here is derived from an EMBL/GenBank/DDBJ whole genome shotgun (WGS) entry which is preliminary data.</text>
</comment>
<evidence type="ECO:0000313" key="1">
    <source>
        <dbReference type="EMBL" id="HGY95457.1"/>
    </source>
</evidence>
<sequence>MPEDPKKSVPEEIWAIYCGDINAANTSKLIGGLTIVGSAGTKRVHILFQSWGGFVGDGVFLYNSLKKLSLEIVLYNAGQVSSAATLAYLGAHSRKTTANAVFMIHKSTYNPNASGADKLKAVADNLTIDDIRMEEILRAHLRLPDELWIQFRFHDVYLAGADAVTYGMADEIGEFSPPVGVKVLNALG</sequence>
<dbReference type="Pfam" id="PF00574">
    <property type="entry name" value="CLP_protease"/>
    <property type="match status" value="1"/>
</dbReference>
<reference evidence="1" key="1">
    <citation type="journal article" date="2020" name="mSystems">
        <title>Genome- and Community-Level Interaction Insights into Carbon Utilization and Element Cycling Functions of Hydrothermarchaeota in Hydrothermal Sediment.</title>
        <authorList>
            <person name="Zhou Z."/>
            <person name="Liu Y."/>
            <person name="Xu W."/>
            <person name="Pan J."/>
            <person name="Luo Z.H."/>
            <person name="Li M."/>
        </authorList>
    </citation>
    <scope>NUCLEOTIDE SEQUENCE [LARGE SCALE GENOMIC DNA]</scope>
    <source>
        <strain evidence="1">SpSt-855</strain>
    </source>
</reference>
<name>A0A7V4XUU4_9BACT</name>
<gene>
    <name evidence="1" type="ORF">ENW50_12350</name>
</gene>
<dbReference type="InterPro" id="IPR023562">
    <property type="entry name" value="ClpP/TepA"/>
</dbReference>
<protein>
    <recommendedName>
        <fullName evidence="2">ATP-dependent Clp protease proteolytic subunit</fullName>
    </recommendedName>
</protein>
<dbReference type="InterPro" id="IPR029045">
    <property type="entry name" value="ClpP/crotonase-like_dom_sf"/>
</dbReference>
<dbReference type="AlphaFoldDB" id="A0A7V4XUU4"/>
<accession>A0A7V4XUU4</accession>
<dbReference type="EMBL" id="DTKL01000078">
    <property type="protein sequence ID" value="HGY95457.1"/>
    <property type="molecule type" value="Genomic_DNA"/>
</dbReference>
<dbReference type="Gene3D" id="3.90.226.10">
    <property type="entry name" value="2-enoyl-CoA Hydratase, Chain A, domain 1"/>
    <property type="match status" value="1"/>
</dbReference>
<dbReference type="SUPFAM" id="SSF52096">
    <property type="entry name" value="ClpP/crotonase"/>
    <property type="match status" value="1"/>
</dbReference>
<proteinExistence type="predicted"/>